<dbReference type="GO" id="GO:0009190">
    <property type="term" value="P:cyclic nucleotide biosynthetic process"/>
    <property type="evidence" value="ECO:0007669"/>
    <property type="project" value="InterPro"/>
</dbReference>
<feature type="compositionally biased region" description="Low complexity" evidence="4">
    <location>
        <begin position="296"/>
        <end position="313"/>
    </location>
</feature>
<dbReference type="GO" id="GO:0035556">
    <property type="term" value="P:intracellular signal transduction"/>
    <property type="evidence" value="ECO:0007669"/>
    <property type="project" value="InterPro"/>
</dbReference>
<dbReference type="SUPFAM" id="SSF52058">
    <property type="entry name" value="L domain-like"/>
    <property type="match status" value="2"/>
</dbReference>
<feature type="compositionally biased region" description="Gly residues" evidence="4">
    <location>
        <begin position="682"/>
        <end position="692"/>
    </location>
</feature>
<comment type="caution">
    <text evidence="7">The sequence shown here is derived from an EMBL/GenBank/DDBJ whole genome shotgun (WGS) entry which is preliminary data.</text>
</comment>
<feature type="compositionally biased region" description="Gly residues" evidence="4">
    <location>
        <begin position="55"/>
        <end position="65"/>
    </location>
</feature>
<keyword evidence="8" id="KW-1185">Reference proteome</keyword>
<evidence type="ECO:0000259" key="6">
    <source>
        <dbReference type="PROSITE" id="PS51746"/>
    </source>
</evidence>
<dbReference type="Gene3D" id="3.30.70.1230">
    <property type="entry name" value="Nucleotide cyclase"/>
    <property type="match status" value="1"/>
</dbReference>
<dbReference type="Proteomes" id="UP000279236">
    <property type="component" value="Unassembled WGS sequence"/>
</dbReference>
<keyword evidence="1" id="KW-0433">Leucine-rich repeat</keyword>
<feature type="compositionally biased region" description="Low complexity" evidence="4">
    <location>
        <begin position="30"/>
        <end position="40"/>
    </location>
</feature>
<dbReference type="Pfam" id="PF23010">
    <property type="entry name" value="RA_3"/>
    <property type="match status" value="1"/>
</dbReference>
<dbReference type="STRING" id="105984.A0A427Y5T0"/>
<proteinExistence type="predicted"/>
<feature type="compositionally biased region" description="Basic residues" evidence="4">
    <location>
        <begin position="771"/>
        <end position="792"/>
    </location>
</feature>
<dbReference type="GO" id="GO:0005737">
    <property type="term" value="C:cytoplasm"/>
    <property type="evidence" value="ECO:0007669"/>
    <property type="project" value="TreeGrafter"/>
</dbReference>
<feature type="domain" description="Guanylate cyclase" evidence="5">
    <location>
        <begin position="1894"/>
        <end position="2030"/>
    </location>
</feature>
<dbReference type="CDD" id="cd07302">
    <property type="entry name" value="CHD"/>
    <property type="match status" value="1"/>
</dbReference>
<feature type="compositionally biased region" description="Polar residues" evidence="4">
    <location>
        <begin position="426"/>
        <end position="449"/>
    </location>
</feature>
<feature type="region of interest" description="Disordered" evidence="4">
    <location>
        <begin position="1"/>
        <end position="69"/>
    </location>
</feature>
<dbReference type="InterPro" id="IPR032675">
    <property type="entry name" value="LRR_dom_sf"/>
</dbReference>
<dbReference type="InterPro" id="IPR055414">
    <property type="entry name" value="LRR_R13L4/SHOC2-like"/>
</dbReference>
<evidence type="ECO:0000256" key="1">
    <source>
        <dbReference type="ARBA" id="ARBA00022614"/>
    </source>
</evidence>
<feature type="region of interest" description="Disordered" evidence="4">
    <location>
        <begin position="727"/>
        <end position="806"/>
    </location>
</feature>
<feature type="compositionally biased region" description="Acidic residues" evidence="4">
    <location>
        <begin position="727"/>
        <end position="737"/>
    </location>
</feature>
<dbReference type="Gene3D" id="3.60.40.10">
    <property type="entry name" value="PPM-type phosphatase domain"/>
    <property type="match status" value="1"/>
</dbReference>
<feature type="region of interest" description="Disordered" evidence="4">
    <location>
        <begin position="216"/>
        <end position="700"/>
    </location>
</feature>
<dbReference type="PANTHER" id="PTHR48051:SF1">
    <property type="entry name" value="RAS SUPPRESSOR PROTEIN 1"/>
    <property type="match status" value="1"/>
</dbReference>
<dbReference type="InterPro" id="IPR036457">
    <property type="entry name" value="PPM-type-like_dom_sf"/>
</dbReference>
<feature type="region of interest" description="Disordered" evidence="4">
    <location>
        <begin position="96"/>
        <end position="153"/>
    </location>
</feature>
<feature type="domain" description="PPM-type phosphatase" evidence="6">
    <location>
        <begin position="1551"/>
        <end position="1833"/>
    </location>
</feature>
<reference evidence="7 8" key="1">
    <citation type="submission" date="2018-11" db="EMBL/GenBank/DDBJ databases">
        <title>Genome sequence of Apiotrichum porosum DSM 27194.</title>
        <authorList>
            <person name="Aliyu H."/>
            <person name="Gorte O."/>
            <person name="Ochsenreither K."/>
        </authorList>
    </citation>
    <scope>NUCLEOTIDE SEQUENCE [LARGE SCALE GENOMIC DNA]</scope>
    <source>
        <strain evidence="7 8">DSM 27194</strain>
    </source>
</reference>
<dbReference type="SUPFAM" id="SSF81606">
    <property type="entry name" value="PP2C-like"/>
    <property type="match status" value="1"/>
</dbReference>
<keyword evidence="2" id="KW-0479">Metal-binding</keyword>
<dbReference type="PANTHER" id="PTHR48051">
    <property type="match status" value="1"/>
</dbReference>
<dbReference type="PROSITE" id="PS51746">
    <property type="entry name" value="PPM_2"/>
    <property type="match status" value="1"/>
</dbReference>
<feature type="region of interest" description="Disordered" evidence="4">
    <location>
        <begin position="2162"/>
        <end position="2192"/>
    </location>
</feature>
<dbReference type="SUPFAM" id="SSF55073">
    <property type="entry name" value="Nucleotide cyclase"/>
    <property type="match status" value="1"/>
</dbReference>
<dbReference type="InterPro" id="IPR001611">
    <property type="entry name" value="Leu-rich_rpt"/>
</dbReference>
<dbReference type="GO" id="GO:0046872">
    <property type="term" value="F:metal ion binding"/>
    <property type="evidence" value="ECO:0007669"/>
    <property type="project" value="UniProtKB-KW"/>
</dbReference>
<evidence type="ECO:0000259" key="5">
    <source>
        <dbReference type="PROSITE" id="PS50125"/>
    </source>
</evidence>
<dbReference type="Gene3D" id="3.80.10.10">
    <property type="entry name" value="Ribonuclease Inhibitor"/>
    <property type="match status" value="4"/>
</dbReference>
<dbReference type="GO" id="GO:0004812">
    <property type="term" value="F:aminoacyl-tRNA ligase activity"/>
    <property type="evidence" value="ECO:0007669"/>
    <property type="project" value="UniProtKB-KW"/>
</dbReference>
<sequence length="2286" mass="248233">MPSSRPKGRNGVSPPALSMTQLYPHHEDTSAGSASAGPSPLTTRFDPSDLHPPTGHGGSSPGGTSLGPVLQEHMMMSPLDDPDMNAMAALKGFMSGREDDTSSMGSHLLVSPGHSPPALPTNGLGLADTDAISPFASGPGADDPGLPPSLTHSSSSDAYYPGVVMGSAGLGFDDVKFDDETMADIMDPVAASSSHQGHANPAGANIAPWLQEDVPPPAAAREDTMTSSSCETPTPPSTGAPSLVMHEASGSGSNKKDKHDKKKHHFPSVPSLPRLRNRHHSSHQTNQDDDAASFHTGRGSAAASLRSSSTSSLIPDGNVTPTSSRARSIKGELSDAFPTPPMPERHASLAVSSSSSDYQQRQRFGSTASGMSMSSTTSSTSGYGGPPEKKKSIFGNLLRRGTRQSSVSHTGFPGQHPDFNPLPPHRSTTTGNMPNSRVSVSTTGSFMRNQSVSSQGSGYSPFSSPLSPLTSSRQFSFAKSNDGTISPLQESPENESPGEPAEPEFNLDLSDMSGIIDPEIANAPRPSQTPPTEDGAGPMGLADALHHTSSFAEGTATPVGGRQIVELAQRGPDFSQPRAYTPPARSSAGSDTVPSSPFNVSPKQSIPSNFINAPRRPSQLRNVKMSSIDSQSSENSSGLSGPIAPSWAQHMTGAGSMMFNDPFSRGTASTEGAPVSPSRAGAGSGSVEGGTSGFSHVSHSSVAPSIAPFNPSASAAWAAPESWGVEADEVEEGEDTSESSVSSESYCTDEDEETPGATDNADDATTESAHSKHVHHHHKHHHHHHHHHRYAKAPHSASGHGGRAGAADLAEKALHYTRIYRADGSYEIMPFPFNTTAAEIIAAFAGGSEGKKVATNMKLYVRERGQDRLMLPNERPLTLQARRLQQAGYTEAEHIEEIGKEDLSMLCRFIYQTPVLPVINPEEESSYESFEFIDLSGRDLQTIPIFLHLHADNIIILNVSRNPMTEIPLDFIQACTSLKELQMSNMALKRVPGSIRASTTLSRLDLSCNRISDLESAHLHDIQTLTSLKVQNNRLSSIPSYFLQMRALKYLNISNNTFEKFPSVVCEMSNLVDLDVSFNQIAKLPSEMSDLKSLERLICIGNELKEFPKSFSTLANLRVLDVRRNKLVDLTPVYALPSLETLKADSNDLITLDTQLGAKVRDFSVEENSITRFTLAPMPGMPATYSLTHLNLSHAKLSGLEESALSELVNLVDLNLSFNQFTRLPQTLDRLVSLESFACTDNMLAAFPLGCLGNMPKLRICNIHNNNLKDIPADVWLCSSIEVINLSSNLLELLPSPPTSWIEQASQAQASQASSEPARKFSTVSGVSAITTSSDKSRRMPPAGIALQRLYLGDNRLTEDLFHQIALCPNLRILNVSFNDIVEVPPFTLSRCDKLEQLYLSGNKLTSLPAEDLEQLQHLRVLHLNGNRLQTLPSELGALKNLEHLDVGSNVLKYNIANWPYDWNWNWNTALRYLNLSGNKRLEIKPTSGQELAHPGANAAGAYRRELSDFTALTHLRVLGLMDVTLRIPSLPDESDEKRVRTSFSNLNNMAYGISDMLGAIPHLAMFDLAVPNFRGASDECVFGMFGRATPSVPSGKIPKFIQEKFAHVLSDQIKALQPEEETTEALRRTFLIVNKLTYDALSGLEKRRHDSDSSYMSVSSGRHSKTGQGLHSQLRTGASGAVVYLKDKTLHVANAGDTLVVVSRKGEAELLSKTHDPTDREETARIRRAEAWVSPKGYVNDDKEIDISRAFGFYQALPAVNASPEVRTRTLTESDEFVVIGNSALWKCCSIQTAVDIARTERADPMLAAQKLRDFAISYGAEGSIMVMVVNISDLFSGRGMGRFGGIGGGLAPDMGVEGDYLKRAQRRRVEEVGDRTLNRLQQEIEPPTGLVALVFTDIVNSTVLWETNPSMPTAIKMHHNLFRRQLRLDGGYEVKTEGDAFMVAFSSVPAALLWAFNCQIGLLQAEWPRELLESEDGKVVYDSKGNIIQRGLRVRMGVHWGAPECERDPITRRMDYYGPMVNRSARIQSSADGGQLMASQDVINEIRELREYIESSDEHSLDELPPEVKREVIELRRIGGIEFKDMGERKLKGLEVPEKLTLMYPKTLSGRLELFTGLRANVEVNEARTYATERHIEEARQLALITLRLESLCAMHHGHGAMSTGGDRTGFSSPAHAPPPSDHASVASRKSISLSGPLTPMTFRLPAPNAHLGPSIRENMTEDELIEVLASLTTRIENSLSTLYFKHLGGFTTALAALEHATRIDPQLILHALSLMDGAMTAQL</sequence>
<evidence type="ECO:0000256" key="4">
    <source>
        <dbReference type="SAM" id="MobiDB-lite"/>
    </source>
</evidence>
<keyword evidence="3" id="KW-0677">Repeat</keyword>
<dbReference type="SMART" id="SM00369">
    <property type="entry name" value="LRR_TYP"/>
    <property type="match status" value="10"/>
</dbReference>
<dbReference type="Pfam" id="PF00211">
    <property type="entry name" value="Guanylate_cyc"/>
    <property type="match status" value="1"/>
</dbReference>
<dbReference type="CDD" id="cd17214">
    <property type="entry name" value="RA_CYR1_like"/>
    <property type="match status" value="1"/>
</dbReference>
<feature type="region of interest" description="Disordered" evidence="4">
    <location>
        <begin position="1652"/>
        <end position="1673"/>
    </location>
</feature>
<protein>
    <submittedName>
        <fullName evidence="7">Cysteinyl-tRNA synthetase</fullName>
    </submittedName>
</protein>
<dbReference type="PROSITE" id="PS51450">
    <property type="entry name" value="LRR"/>
    <property type="match status" value="5"/>
</dbReference>
<evidence type="ECO:0000256" key="3">
    <source>
        <dbReference type="ARBA" id="ARBA00022737"/>
    </source>
</evidence>
<name>A0A427Y5T0_9TREE</name>
<dbReference type="Pfam" id="PF00481">
    <property type="entry name" value="PP2C"/>
    <property type="match status" value="1"/>
</dbReference>
<dbReference type="InterPro" id="IPR001054">
    <property type="entry name" value="A/G_cyclase"/>
</dbReference>
<dbReference type="OrthoDB" id="2021138at2759"/>
<dbReference type="InterPro" id="IPR003591">
    <property type="entry name" value="Leu-rich_rpt_typical-subtyp"/>
</dbReference>
<dbReference type="PROSITE" id="PS50125">
    <property type="entry name" value="GUANYLATE_CYCLASE_2"/>
    <property type="match status" value="1"/>
</dbReference>
<dbReference type="SMART" id="SM00364">
    <property type="entry name" value="LRR_BAC"/>
    <property type="match status" value="12"/>
</dbReference>
<feature type="compositionally biased region" description="Low complexity" evidence="4">
    <location>
        <begin position="626"/>
        <end position="640"/>
    </location>
</feature>
<dbReference type="SMART" id="SM00365">
    <property type="entry name" value="LRR_SD22"/>
    <property type="match status" value="5"/>
</dbReference>
<dbReference type="SMART" id="SM00044">
    <property type="entry name" value="CYCc"/>
    <property type="match status" value="1"/>
</dbReference>
<accession>A0A427Y5T0</accession>
<dbReference type="InterPro" id="IPR050216">
    <property type="entry name" value="LRR_domain-containing"/>
</dbReference>
<dbReference type="FunFam" id="3.80.10.10:FF:000408">
    <property type="entry name" value="Adenylate cyclase"/>
    <property type="match status" value="1"/>
</dbReference>
<gene>
    <name evidence="7" type="primary">CYR1</name>
    <name evidence="7" type="ORF">EHS24_004676</name>
</gene>
<feature type="compositionally biased region" description="Basic residues" evidence="4">
    <location>
        <begin position="256"/>
        <end position="266"/>
    </location>
</feature>
<feature type="compositionally biased region" description="Low complexity" evidence="4">
    <location>
        <begin position="365"/>
        <end position="381"/>
    </location>
</feature>
<organism evidence="7 8">
    <name type="scientific">Apiotrichum porosum</name>
    <dbReference type="NCBI Taxonomy" id="105984"/>
    <lineage>
        <taxon>Eukaryota</taxon>
        <taxon>Fungi</taxon>
        <taxon>Dikarya</taxon>
        <taxon>Basidiomycota</taxon>
        <taxon>Agaricomycotina</taxon>
        <taxon>Tremellomycetes</taxon>
        <taxon>Trichosporonales</taxon>
        <taxon>Trichosporonaceae</taxon>
        <taxon>Apiotrichum</taxon>
    </lineage>
</organism>
<keyword evidence="7" id="KW-0436">Ligase</keyword>
<feature type="compositionally biased region" description="Low complexity" evidence="4">
    <location>
        <begin position="450"/>
        <end position="472"/>
    </location>
</feature>
<feature type="compositionally biased region" description="Polar residues" evidence="4">
    <location>
        <begin position="587"/>
        <end position="611"/>
    </location>
</feature>
<evidence type="ECO:0000256" key="2">
    <source>
        <dbReference type="ARBA" id="ARBA00022723"/>
    </source>
</evidence>
<dbReference type="CDD" id="cd00143">
    <property type="entry name" value="PP2Cc"/>
    <property type="match status" value="1"/>
</dbReference>
<dbReference type="EMBL" id="RSCE01000002">
    <property type="protein sequence ID" value="RSH86424.1"/>
    <property type="molecule type" value="Genomic_DNA"/>
</dbReference>
<dbReference type="SMART" id="SM00332">
    <property type="entry name" value="PP2Cc"/>
    <property type="match status" value="1"/>
</dbReference>
<feature type="compositionally biased region" description="Acidic residues" evidence="4">
    <location>
        <begin position="747"/>
        <end position="765"/>
    </location>
</feature>
<dbReference type="GeneID" id="39589219"/>
<dbReference type="InterPro" id="IPR001932">
    <property type="entry name" value="PPM-type_phosphatase-like_dom"/>
</dbReference>
<dbReference type="RefSeq" id="XP_028479209.1">
    <property type="nucleotide sequence ID" value="XM_028620237.1"/>
</dbReference>
<dbReference type="InterPro" id="IPR055071">
    <property type="entry name" value="RA_PHLPP-like"/>
</dbReference>
<evidence type="ECO:0000313" key="7">
    <source>
        <dbReference type="EMBL" id="RSH86424.1"/>
    </source>
</evidence>
<dbReference type="Pfam" id="PF13855">
    <property type="entry name" value="LRR_8"/>
    <property type="match status" value="1"/>
</dbReference>
<dbReference type="InterPro" id="IPR029787">
    <property type="entry name" value="Nucleotide_cyclase"/>
</dbReference>
<dbReference type="Pfam" id="PF23598">
    <property type="entry name" value="LRR_14"/>
    <property type="match status" value="1"/>
</dbReference>
<keyword evidence="7" id="KW-0030">Aminoacyl-tRNA synthetase</keyword>
<feature type="compositionally biased region" description="Polar residues" evidence="4">
    <location>
        <begin position="473"/>
        <end position="491"/>
    </location>
</feature>
<evidence type="ECO:0000313" key="8">
    <source>
        <dbReference type="Proteomes" id="UP000279236"/>
    </source>
</evidence>